<dbReference type="SUPFAM" id="SSF56281">
    <property type="entry name" value="Metallo-hydrolase/oxidoreductase"/>
    <property type="match status" value="1"/>
</dbReference>
<name>A0ABW0R3V8_9BACL</name>
<comment type="caution">
    <text evidence="1">The sequence shown here is derived from an EMBL/GenBank/DDBJ whole genome shotgun (WGS) entry which is preliminary data.</text>
</comment>
<dbReference type="Proteomes" id="UP001596108">
    <property type="component" value="Unassembled WGS sequence"/>
</dbReference>
<sequence>MSEGQKQRRLTASPGIMNKLLFRIFIGNGAGAVEQVAVDGYLKDNEPLEFAEGWTAISIPGHCLGQMALY</sequence>
<dbReference type="RefSeq" id="WP_378113378.1">
    <property type="nucleotide sequence ID" value="NZ_JBHSNC010000054.1"/>
</dbReference>
<reference evidence="2" key="1">
    <citation type="journal article" date="2019" name="Int. J. Syst. Evol. Microbiol.">
        <title>The Global Catalogue of Microorganisms (GCM) 10K type strain sequencing project: providing services to taxonomists for standard genome sequencing and annotation.</title>
        <authorList>
            <consortium name="The Broad Institute Genomics Platform"/>
            <consortium name="The Broad Institute Genome Sequencing Center for Infectious Disease"/>
            <person name="Wu L."/>
            <person name="Ma J."/>
        </authorList>
    </citation>
    <scope>NUCLEOTIDE SEQUENCE [LARGE SCALE GENOMIC DNA]</scope>
    <source>
        <strain evidence="2">CGMCC 1.18578</strain>
    </source>
</reference>
<dbReference type="Gene3D" id="3.60.15.10">
    <property type="entry name" value="Ribonuclease Z/Hydroxyacylglutathione hydrolase-like"/>
    <property type="match status" value="1"/>
</dbReference>
<protein>
    <submittedName>
        <fullName evidence="1">Uncharacterized protein</fullName>
    </submittedName>
</protein>
<dbReference type="EMBL" id="JBHSNC010000054">
    <property type="protein sequence ID" value="MFC5531416.1"/>
    <property type="molecule type" value="Genomic_DNA"/>
</dbReference>
<accession>A0ABW0R3V8</accession>
<dbReference type="InterPro" id="IPR036866">
    <property type="entry name" value="RibonucZ/Hydroxyglut_hydro"/>
</dbReference>
<gene>
    <name evidence="1" type="ORF">ACFPQ4_18510</name>
</gene>
<evidence type="ECO:0000313" key="2">
    <source>
        <dbReference type="Proteomes" id="UP001596108"/>
    </source>
</evidence>
<proteinExistence type="predicted"/>
<organism evidence="1 2">
    <name type="scientific">Cohnella yongneupensis</name>
    <dbReference type="NCBI Taxonomy" id="425006"/>
    <lineage>
        <taxon>Bacteria</taxon>
        <taxon>Bacillati</taxon>
        <taxon>Bacillota</taxon>
        <taxon>Bacilli</taxon>
        <taxon>Bacillales</taxon>
        <taxon>Paenibacillaceae</taxon>
        <taxon>Cohnella</taxon>
    </lineage>
</organism>
<keyword evidence="2" id="KW-1185">Reference proteome</keyword>
<evidence type="ECO:0000313" key="1">
    <source>
        <dbReference type="EMBL" id="MFC5531416.1"/>
    </source>
</evidence>